<dbReference type="EMBL" id="JAODUP010000487">
    <property type="protein sequence ID" value="KAK2148700.1"/>
    <property type="molecule type" value="Genomic_DNA"/>
</dbReference>
<protein>
    <submittedName>
        <fullName evidence="7">Uncharacterized protein</fullName>
    </submittedName>
</protein>
<keyword evidence="8" id="KW-1185">Reference proteome</keyword>
<feature type="chain" id="PRO_5042103262" evidence="4">
    <location>
        <begin position="20"/>
        <end position="317"/>
    </location>
</feature>
<dbReference type="SUPFAM" id="SSF57440">
    <property type="entry name" value="Kringle-like"/>
    <property type="match status" value="1"/>
</dbReference>
<evidence type="ECO:0000259" key="5">
    <source>
        <dbReference type="PROSITE" id="PS50041"/>
    </source>
</evidence>
<proteinExistence type="predicted"/>
<dbReference type="PRINTS" id="PR00018">
    <property type="entry name" value="KRINGLE"/>
</dbReference>
<dbReference type="GO" id="GO:0004175">
    <property type="term" value="F:endopeptidase activity"/>
    <property type="evidence" value="ECO:0007669"/>
    <property type="project" value="TreeGrafter"/>
</dbReference>
<evidence type="ECO:0000256" key="4">
    <source>
        <dbReference type="SAM" id="SignalP"/>
    </source>
</evidence>
<comment type="caution">
    <text evidence="3">Lacks conserved residue(s) required for the propagation of feature annotation.</text>
</comment>
<dbReference type="CDD" id="cd00108">
    <property type="entry name" value="KR"/>
    <property type="match status" value="1"/>
</dbReference>
<dbReference type="Gene3D" id="3.10.100.10">
    <property type="entry name" value="Mannose-Binding Protein A, subunit A"/>
    <property type="match status" value="1"/>
</dbReference>
<dbReference type="InterPro" id="IPR016186">
    <property type="entry name" value="C-type_lectin-like/link_sf"/>
</dbReference>
<dbReference type="InterPro" id="IPR016187">
    <property type="entry name" value="CTDL_fold"/>
</dbReference>
<dbReference type="Gene3D" id="2.40.20.10">
    <property type="entry name" value="Plasminogen Kringle 4"/>
    <property type="match status" value="1"/>
</dbReference>
<keyword evidence="2 3" id="KW-1015">Disulfide bond</keyword>
<evidence type="ECO:0000256" key="2">
    <source>
        <dbReference type="ARBA" id="ARBA00023157"/>
    </source>
</evidence>
<dbReference type="SUPFAM" id="SSF56436">
    <property type="entry name" value="C-type lectin-like"/>
    <property type="match status" value="1"/>
</dbReference>
<dbReference type="InterPro" id="IPR013806">
    <property type="entry name" value="Kringle-like"/>
</dbReference>
<feature type="domain" description="C-type lectin" evidence="5">
    <location>
        <begin position="187"/>
        <end position="316"/>
    </location>
</feature>
<evidence type="ECO:0000256" key="3">
    <source>
        <dbReference type="PROSITE-ProRule" id="PRU00121"/>
    </source>
</evidence>
<dbReference type="PROSITE" id="PS51257">
    <property type="entry name" value="PROKAR_LIPOPROTEIN"/>
    <property type="match status" value="1"/>
</dbReference>
<evidence type="ECO:0000313" key="8">
    <source>
        <dbReference type="Proteomes" id="UP001208570"/>
    </source>
</evidence>
<dbReference type="Proteomes" id="UP001208570">
    <property type="component" value="Unassembled WGS sequence"/>
</dbReference>
<evidence type="ECO:0000313" key="7">
    <source>
        <dbReference type="EMBL" id="KAK2148700.1"/>
    </source>
</evidence>
<accession>A0AAD9JAI7</accession>
<dbReference type="PROSITE" id="PS50041">
    <property type="entry name" value="C_TYPE_LECTIN_2"/>
    <property type="match status" value="1"/>
</dbReference>
<comment type="caution">
    <text evidence="7">The sequence shown here is derived from an EMBL/GenBank/DDBJ whole genome shotgun (WGS) entry which is preliminary data.</text>
</comment>
<keyword evidence="4" id="KW-0732">Signal</keyword>
<evidence type="ECO:0000256" key="1">
    <source>
        <dbReference type="ARBA" id="ARBA00022572"/>
    </source>
</evidence>
<sequence>MFVRKIFSYLVLLPPIVLSCMKYKFHKFDDVFYNGAVMVTYRRELRAYDCKRACLMTKGCRGFNMEWIQDIAEVGYCGLVDMRLARALTSVSNYSVYGLCPSGMIFYPTTSRCHKVVRKRKNWSESQRYCRLLNDQAHLMEIHDSKQQELFENMTEECLFSIIGVEYRGYRNQTTSGRQCQKWTSQYPFRHDMLNSSIAWILEENYCRNVGNADAPWCYTMDLDKRWEYCDIPYCSDVIEIKSINPSFGLWLGARRSLEGVDVVWSSSLDSVVALNYNNFELGEPTEQTSGNDCLISFRGQWSMAPCSEIKAFVCEY</sequence>
<dbReference type="InterPro" id="IPR038178">
    <property type="entry name" value="Kringle_sf"/>
</dbReference>
<feature type="domain" description="Kringle" evidence="6">
    <location>
        <begin position="164"/>
        <end position="235"/>
    </location>
</feature>
<dbReference type="GO" id="GO:0005102">
    <property type="term" value="F:signaling receptor binding"/>
    <property type="evidence" value="ECO:0007669"/>
    <property type="project" value="TreeGrafter"/>
</dbReference>
<evidence type="ECO:0000259" key="6">
    <source>
        <dbReference type="PROSITE" id="PS50070"/>
    </source>
</evidence>
<dbReference type="PROSITE" id="PS50070">
    <property type="entry name" value="KRINGLE_2"/>
    <property type="match status" value="1"/>
</dbReference>
<gene>
    <name evidence="7" type="ORF">LSH36_487g05054</name>
</gene>
<feature type="disulfide bond" evidence="3">
    <location>
        <begin position="207"/>
        <end position="230"/>
    </location>
</feature>
<dbReference type="PROSITE" id="PS00021">
    <property type="entry name" value="KRINGLE_1"/>
    <property type="match status" value="1"/>
</dbReference>
<dbReference type="InterPro" id="IPR000001">
    <property type="entry name" value="Kringle"/>
</dbReference>
<keyword evidence="1 3" id="KW-0420">Kringle</keyword>
<dbReference type="PANTHER" id="PTHR24261:SF7">
    <property type="entry name" value="KRINGLE DOMAIN-CONTAINING PROTEIN"/>
    <property type="match status" value="1"/>
</dbReference>
<dbReference type="Pfam" id="PF00051">
    <property type="entry name" value="Kringle"/>
    <property type="match status" value="1"/>
</dbReference>
<dbReference type="InterPro" id="IPR001304">
    <property type="entry name" value="C-type_lectin-like"/>
</dbReference>
<dbReference type="InterPro" id="IPR018056">
    <property type="entry name" value="Kringle_CS"/>
</dbReference>
<organism evidence="7 8">
    <name type="scientific">Paralvinella palmiformis</name>
    <dbReference type="NCBI Taxonomy" id="53620"/>
    <lineage>
        <taxon>Eukaryota</taxon>
        <taxon>Metazoa</taxon>
        <taxon>Spiralia</taxon>
        <taxon>Lophotrochozoa</taxon>
        <taxon>Annelida</taxon>
        <taxon>Polychaeta</taxon>
        <taxon>Sedentaria</taxon>
        <taxon>Canalipalpata</taxon>
        <taxon>Terebellida</taxon>
        <taxon>Terebelliformia</taxon>
        <taxon>Alvinellidae</taxon>
        <taxon>Paralvinella</taxon>
    </lineage>
</organism>
<dbReference type="GO" id="GO:0005615">
    <property type="term" value="C:extracellular space"/>
    <property type="evidence" value="ECO:0007669"/>
    <property type="project" value="TreeGrafter"/>
</dbReference>
<dbReference type="CDD" id="cd00037">
    <property type="entry name" value="CLECT"/>
    <property type="match status" value="1"/>
</dbReference>
<name>A0AAD9JAI7_9ANNE</name>
<dbReference type="SMART" id="SM00034">
    <property type="entry name" value="CLECT"/>
    <property type="match status" value="1"/>
</dbReference>
<dbReference type="SMART" id="SM00130">
    <property type="entry name" value="KR"/>
    <property type="match status" value="1"/>
</dbReference>
<dbReference type="AlphaFoldDB" id="A0AAD9JAI7"/>
<dbReference type="InterPro" id="IPR050759">
    <property type="entry name" value="Serine_protease_kringle"/>
</dbReference>
<dbReference type="PANTHER" id="PTHR24261">
    <property type="entry name" value="PLASMINOGEN-RELATED"/>
    <property type="match status" value="1"/>
</dbReference>
<reference evidence="7" key="1">
    <citation type="journal article" date="2023" name="Mol. Biol. Evol.">
        <title>Third-Generation Sequencing Reveals the Adaptive Role of the Epigenome in Three Deep-Sea Polychaetes.</title>
        <authorList>
            <person name="Perez M."/>
            <person name="Aroh O."/>
            <person name="Sun Y."/>
            <person name="Lan Y."/>
            <person name="Juniper S.K."/>
            <person name="Young C.R."/>
            <person name="Angers B."/>
            <person name="Qian P.Y."/>
        </authorList>
    </citation>
    <scope>NUCLEOTIDE SEQUENCE</scope>
    <source>
        <strain evidence="7">P08H-3</strain>
    </source>
</reference>
<feature type="signal peptide" evidence="4">
    <location>
        <begin position="1"/>
        <end position="19"/>
    </location>
</feature>